<comment type="caution">
    <text evidence="1">The sequence shown here is derived from an EMBL/GenBank/DDBJ whole genome shotgun (WGS) entry which is preliminary data.</text>
</comment>
<feature type="non-terminal residue" evidence="1">
    <location>
        <position position="262"/>
    </location>
</feature>
<reference evidence="1" key="1">
    <citation type="journal article" date="2014" name="Front. Microbiol.">
        <title>High frequency of phylogenetically diverse reductive dehalogenase-homologous genes in deep subseafloor sedimentary metagenomes.</title>
        <authorList>
            <person name="Kawai M."/>
            <person name="Futagami T."/>
            <person name="Toyoda A."/>
            <person name="Takaki Y."/>
            <person name="Nishi S."/>
            <person name="Hori S."/>
            <person name="Arai W."/>
            <person name="Tsubouchi T."/>
            <person name="Morono Y."/>
            <person name="Uchiyama I."/>
            <person name="Ito T."/>
            <person name="Fujiyama A."/>
            <person name="Inagaki F."/>
            <person name="Takami H."/>
        </authorList>
    </citation>
    <scope>NUCLEOTIDE SEQUENCE</scope>
    <source>
        <strain evidence="1">Expedition CK06-06</strain>
    </source>
</reference>
<dbReference type="SUPFAM" id="SSF52540">
    <property type="entry name" value="P-loop containing nucleoside triphosphate hydrolases"/>
    <property type="match status" value="1"/>
</dbReference>
<proteinExistence type="predicted"/>
<evidence type="ECO:0000313" key="1">
    <source>
        <dbReference type="EMBL" id="GAH63483.1"/>
    </source>
</evidence>
<dbReference type="AlphaFoldDB" id="X1J148"/>
<dbReference type="EMBL" id="BARU01031758">
    <property type="protein sequence ID" value="GAH63483.1"/>
    <property type="molecule type" value="Genomic_DNA"/>
</dbReference>
<name>X1J148_9ZZZZ</name>
<sequence length="262" mass="29034">RRYLARKRWTGGVLGAREWETGEPVTLLRPIDLVWMSVLFGAYEYTAVAQFMNARYLLRAVLRGEVASTLLTEEPEMDIRPNVAKCFRAGLRGEVASTLLTEELEMGIRPNVAKRSPSKEKTKMRANVTVHDQPIPVICFFGTKGGVGKTTIIDEFAALVSRAPSGPNVLLVDFDVHHRGLTVLRTKNRDGACNTIHEYMVDSNLEFSSAQDVTPPDEPEGRGRQFLIPSSKLASEKVFATLAKVKPRDLLARIREVIGAAA</sequence>
<feature type="non-terminal residue" evidence="1">
    <location>
        <position position="1"/>
    </location>
</feature>
<protein>
    <submittedName>
        <fullName evidence="1">Uncharacterized protein</fullName>
    </submittedName>
</protein>
<dbReference type="Gene3D" id="3.40.50.300">
    <property type="entry name" value="P-loop containing nucleotide triphosphate hydrolases"/>
    <property type="match status" value="1"/>
</dbReference>
<dbReference type="InterPro" id="IPR027417">
    <property type="entry name" value="P-loop_NTPase"/>
</dbReference>
<gene>
    <name evidence="1" type="ORF">S03H2_50184</name>
</gene>
<organism evidence="1">
    <name type="scientific">marine sediment metagenome</name>
    <dbReference type="NCBI Taxonomy" id="412755"/>
    <lineage>
        <taxon>unclassified sequences</taxon>
        <taxon>metagenomes</taxon>
        <taxon>ecological metagenomes</taxon>
    </lineage>
</organism>
<accession>X1J148</accession>